<keyword evidence="3" id="KW-1185">Reference proteome</keyword>
<protein>
    <submittedName>
        <fullName evidence="2">Transglutaminase-like superfamily protein</fullName>
    </submittedName>
</protein>
<name>A0A1G5VXZ5_9EURY</name>
<accession>A0A1G5VXZ5</accession>
<evidence type="ECO:0000313" key="2">
    <source>
        <dbReference type="EMBL" id="SDA50781.1"/>
    </source>
</evidence>
<dbReference type="InterPro" id="IPR038765">
    <property type="entry name" value="Papain-like_cys_pep_sf"/>
</dbReference>
<dbReference type="Proteomes" id="UP000323439">
    <property type="component" value="Unassembled WGS sequence"/>
</dbReference>
<organism evidence="2 3">
    <name type="scientific">Methanobrevibacter millerae</name>
    <dbReference type="NCBI Taxonomy" id="230361"/>
    <lineage>
        <taxon>Archaea</taxon>
        <taxon>Methanobacteriati</taxon>
        <taxon>Methanobacteriota</taxon>
        <taxon>Methanomada group</taxon>
        <taxon>Methanobacteria</taxon>
        <taxon>Methanobacteriales</taxon>
        <taxon>Methanobacteriaceae</taxon>
        <taxon>Methanobrevibacter</taxon>
    </lineage>
</organism>
<dbReference type="OrthoDB" id="18481at2157"/>
<dbReference type="InterPro" id="IPR002931">
    <property type="entry name" value="Transglutaminase-like"/>
</dbReference>
<dbReference type="AlphaFoldDB" id="A0A1G5VXZ5"/>
<dbReference type="Gene3D" id="3.10.620.30">
    <property type="match status" value="1"/>
</dbReference>
<proteinExistence type="predicted"/>
<reference evidence="2 3" key="1">
    <citation type="submission" date="2016-10" db="EMBL/GenBank/DDBJ databases">
        <authorList>
            <person name="Varghese N."/>
            <person name="Submissions S."/>
        </authorList>
    </citation>
    <scope>NUCLEOTIDE SEQUENCE [LARGE SCALE GENOMIC DNA]</scope>
    <source>
        <strain evidence="2 3">DSM 16643</strain>
    </source>
</reference>
<dbReference type="PANTHER" id="PTHR33490">
    <property type="entry name" value="BLR5614 PROTEIN-RELATED"/>
    <property type="match status" value="1"/>
</dbReference>
<dbReference type="SMART" id="SM00460">
    <property type="entry name" value="TGc"/>
    <property type="match status" value="1"/>
</dbReference>
<dbReference type="RefSeq" id="WP_149731578.1">
    <property type="nucleotide sequence ID" value="NZ_FMXB01000006.1"/>
</dbReference>
<dbReference type="EMBL" id="FMXB01000006">
    <property type="protein sequence ID" value="SDA50781.1"/>
    <property type="molecule type" value="Genomic_DNA"/>
</dbReference>
<feature type="domain" description="Transglutaminase-like" evidence="1">
    <location>
        <begin position="65"/>
        <end position="129"/>
    </location>
</feature>
<dbReference type="SUPFAM" id="SSF54001">
    <property type="entry name" value="Cysteine proteinases"/>
    <property type="match status" value="1"/>
</dbReference>
<dbReference type="PANTHER" id="PTHR33490:SF3">
    <property type="entry name" value="CONSERVED INTEGRAL MEMBRANE PROTEIN"/>
    <property type="match status" value="1"/>
</dbReference>
<evidence type="ECO:0000259" key="1">
    <source>
        <dbReference type="SMART" id="SM00460"/>
    </source>
</evidence>
<evidence type="ECO:0000313" key="3">
    <source>
        <dbReference type="Proteomes" id="UP000323439"/>
    </source>
</evidence>
<dbReference type="Pfam" id="PF01841">
    <property type="entry name" value="Transglut_core"/>
    <property type="match status" value="1"/>
</dbReference>
<gene>
    <name evidence="2" type="ORF">SAMN02910315_01006</name>
</gene>
<sequence length="188" mass="21583">MNEFLSETPSIDYNNSIIQEKVQELKNCSSDDADYIKRSYIFVRDEIPHSWDIGVDVVSKNASEALINKTGICWTKSCLLAALLRANQIPSGISYQLLTLAEDDSQGHMIHALNTVYFEGKWIRIDARRNNENSDVEFSLDKDYLIFEPRSEFGEIDYMDNNADLDERLVDILAKTESLFEIPTDLKF</sequence>